<sequence>MMIVALLGGFALAMVYGLALCRAARDDGDEMARPTQISHRWVIRPRRWTVLAPTRQTVVIRPQRRI</sequence>
<organism evidence="1 2">
    <name type="scientific">Inquilinus limosus MP06</name>
    <dbReference type="NCBI Taxonomy" id="1398085"/>
    <lineage>
        <taxon>Bacteria</taxon>
        <taxon>Pseudomonadati</taxon>
        <taxon>Pseudomonadota</taxon>
        <taxon>Alphaproteobacteria</taxon>
        <taxon>Rhodospirillales</taxon>
        <taxon>Rhodospirillaceae</taxon>
        <taxon>Inquilinus</taxon>
    </lineage>
</organism>
<name>A0A0A0DB58_9PROT</name>
<comment type="caution">
    <text evidence="1">The sequence shown here is derived from an EMBL/GenBank/DDBJ whole genome shotgun (WGS) entry which is preliminary data.</text>
</comment>
<dbReference type="AlphaFoldDB" id="A0A0A0DB58"/>
<accession>A0A0A0DB58</accession>
<evidence type="ECO:0000313" key="2">
    <source>
        <dbReference type="Proteomes" id="UP000029995"/>
    </source>
</evidence>
<dbReference type="OrthoDB" id="9888700at2"/>
<dbReference type="Proteomes" id="UP000029995">
    <property type="component" value="Unassembled WGS sequence"/>
</dbReference>
<reference evidence="1 2" key="1">
    <citation type="submission" date="2014-01" db="EMBL/GenBank/DDBJ databases">
        <title>Genome sequence determination for a cystic fibrosis isolate, Inquilinus limosus.</title>
        <authorList>
            <person name="Pino M."/>
            <person name="Di Conza J."/>
            <person name="Gutkind G."/>
        </authorList>
    </citation>
    <scope>NUCLEOTIDE SEQUENCE [LARGE SCALE GENOMIC DNA]</scope>
    <source>
        <strain evidence="1 2">MP06</strain>
    </source>
</reference>
<gene>
    <name evidence="1" type="ORF">P409_05275</name>
</gene>
<proteinExistence type="predicted"/>
<dbReference type="EMBL" id="JANX01000035">
    <property type="protein sequence ID" value="KGM35324.1"/>
    <property type="molecule type" value="Genomic_DNA"/>
</dbReference>
<dbReference type="RefSeq" id="WP_034832638.1">
    <property type="nucleotide sequence ID" value="NZ_JANX01000035.1"/>
</dbReference>
<protein>
    <submittedName>
        <fullName evidence="1">Uncharacterized protein</fullName>
    </submittedName>
</protein>
<evidence type="ECO:0000313" key="1">
    <source>
        <dbReference type="EMBL" id="KGM35324.1"/>
    </source>
</evidence>